<accession>A0ABN1E4B9</accession>
<dbReference type="InterPro" id="IPR050300">
    <property type="entry name" value="GDXG_lipolytic_enzyme"/>
</dbReference>
<sequence>MRVFSIAAAILMTAAAAAHEAPVAPTQANIAYAPAEPATSRGHLLDLYLPASAGGPVPVVIWTGGSAWRGDQGKDSAGWLAPELNKRGYAVAGVSIRSTSQVIFPGQLHDIKAAIRFLRANASKYGLDGSRIAIIGDSSGGWTTAMAAVTGDVPDLEGTVGVTGVSSAVQAAIAFYPPSDFLMMDAWALGSCKTAAAGNGADCHDNAESPESQLVGCALQQCPDKVALADPARYISEKDPPIMIFHGEADRHVPYVEGMHLYQALNKACRDAVFISLPKADHGPAHDFLTDEKLSEGATIRSTASAGCMVKNPDFYRPTWATITDFLDRYLKR</sequence>
<dbReference type="GO" id="GO:0016787">
    <property type="term" value="F:hydrolase activity"/>
    <property type="evidence" value="ECO:0007669"/>
    <property type="project" value="UniProtKB-KW"/>
</dbReference>
<dbReference type="PANTHER" id="PTHR48081">
    <property type="entry name" value="AB HYDROLASE SUPERFAMILY PROTEIN C4A8.06C"/>
    <property type="match status" value="1"/>
</dbReference>
<evidence type="ECO:0000313" key="4">
    <source>
        <dbReference type="EMBL" id="GAA0558790.1"/>
    </source>
</evidence>
<reference evidence="4 5" key="1">
    <citation type="journal article" date="2019" name="Int. J. Syst. Evol. Microbiol.">
        <title>The Global Catalogue of Microorganisms (GCM) 10K type strain sequencing project: providing services to taxonomists for standard genome sequencing and annotation.</title>
        <authorList>
            <consortium name="The Broad Institute Genomics Platform"/>
            <consortium name="The Broad Institute Genome Sequencing Center for Infectious Disease"/>
            <person name="Wu L."/>
            <person name="Ma J."/>
        </authorList>
    </citation>
    <scope>NUCLEOTIDE SEQUENCE [LARGE SCALE GENOMIC DNA]</scope>
    <source>
        <strain evidence="4 5">JCM 15089</strain>
    </source>
</reference>
<evidence type="ECO:0000256" key="1">
    <source>
        <dbReference type="ARBA" id="ARBA00022801"/>
    </source>
</evidence>
<feature type="signal peptide" evidence="2">
    <location>
        <begin position="1"/>
        <end position="20"/>
    </location>
</feature>
<proteinExistence type="predicted"/>
<dbReference type="PANTHER" id="PTHR48081:SF13">
    <property type="entry name" value="ALPHA_BETA HYDROLASE"/>
    <property type="match status" value="1"/>
</dbReference>
<feature type="domain" description="BD-FAE-like" evidence="3">
    <location>
        <begin position="45"/>
        <end position="265"/>
    </location>
</feature>
<dbReference type="RefSeq" id="WP_166931006.1">
    <property type="nucleotide sequence ID" value="NZ_BAAADD010000001.1"/>
</dbReference>
<dbReference type="Proteomes" id="UP001499951">
    <property type="component" value="Unassembled WGS sequence"/>
</dbReference>
<keyword evidence="2" id="KW-0732">Signal</keyword>
<keyword evidence="1 4" id="KW-0378">Hydrolase</keyword>
<dbReference type="Pfam" id="PF20434">
    <property type="entry name" value="BD-FAE"/>
    <property type="match status" value="1"/>
</dbReference>
<dbReference type="EMBL" id="BAAADD010000001">
    <property type="protein sequence ID" value="GAA0558790.1"/>
    <property type="molecule type" value="Genomic_DNA"/>
</dbReference>
<dbReference type="InterPro" id="IPR049492">
    <property type="entry name" value="BD-FAE-like_dom"/>
</dbReference>
<organism evidence="4 5">
    <name type="scientific">Rhizomicrobium electricum</name>
    <dbReference type="NCBI Taxonomy" id="480070"/>
    <lineage>
        <taxon>Bacteria</taxon>
        <taxon>Pseudomonadati</taxon>
        <taxon>Pseudomonadota</taxon>
        <taxon>Alphaproteobacteria</taxon>
        <taxon>Micropepsales</taxon>
        <taxon>Micropepsaceae</taxon>
        <taxon>Rhizomicrobium</taxon>
    </lineage>
</organism>
<evidence type="ECO:0000259" key="3">
    <source>
        <dbReference type="Pfam" id="PF20434"/>
    </source>
</evidence>
<dbReference type="Gene3D" id="3.40.50.1820">
    <property type="entry name" value="alpha/beta hydrolase"/>
    <property type="match status" value="1"/>
</dbReference>
<gene>
    <name evidence="4" type="ORF">GCM10008942_04080</name>
</gene>
<evidence type="ECO:0000313" key="5">
    <source>
        <dbReference type="Proteomes" id="UP001499951"/>
    </source>
</evidence>
<feature type="chain" id="PRO_5046412599" evidence="2">
    <location>
        <begin position="21"/>
        <end position="333"/>
    </location>
</feature>
<dbReference type="SUPFAM" id="SSF53474">
    <property type="entry name" value="alpha/beta-Hydrolases"/>
    <property type="match status" value="1"/>
</dbReference>
<evidence type="ECO:0000256" key="2">
    <source>
        <dbReference type="SAM" id="SignalP"/>
    </source>
</evidence>
<name>A0ABN1E4B9_9PROT</name>
<protein>
    <submittedName>
        <fullName evidence="4">Alpha/beta hydrolase</fullName>
    </submittedName>
</protein>
<keyword evidence="5" id="KW-1185">Reference proteome</keyword>
<comment type="caution">
    <text evidence="4">The sequence shown here is derived from an EMBL/GenBank/DDBJ whole genome shotgun (WGS) entry which is preliminary data.</text>
</comment>
<dbReference type="InterPro" id="IPR029058">
    <property type="entry name" value="AB_hydrolase_fold"/>
</dbReference>